<dbReference type="Proteomes" id="UP000622317">
    <property type="component" value="Unassembled WGS sequence"/>
</dbReference>
<evidence type="ECO:0000313" key="4">
    <source>
        <dbReference type="EMBL" id="MBD5780317.1"/>
    </source>
</evidence>
<dbReference type="PROSITE" id="PS52050">
    <property type="entry name" value="WYL"/>
    <property type="match status" value="1"/>
</dbReference>
<dbReference type="EMBL" id="JACYFG010000036">
    <property type="protein sequence ID" value="MBD5780317.1"/>
    <property type="molecule type" value="Genomic_DNA"/>
</dbReference>
<dbReference type="InterPro" id="IPR057727">
    <property type="entry name" value="WCX_dom"/>
</dbReference>
<dbReference type="AlphaFoldDB" id="A0A927F8A6"/>
<dbReference type="Pfam" id="PF13280">
    <property type="entry name" value="WYL"/>
    <property type="match status" value="1"/>
</dbReference>
<keyword evidence="5" id="KW-1185">Reference proteome</keyword>
<organism evidence="4 5">
    <name type="scientific">Pelagicoccus enzymogenes</name>
    <dbReference type="NCBI Taxonomy" id="2773457"/>
    <lineage>
        <taxon>Bacteria</taxon>
        <taxon>Pseudomonadati</taxon>
        <taxon>Verrucomicrobiota</taxon>
        <taxon>Opitutia</taxon>
        <taxon>Puniceicoccales</taxon>
        <taxon>Pelagicoccaceae</taxon>
        <taxon>Pelagicoccus</taxon>
    </lineage>
</organism>
<proteinExistence type="predicted"/>
<feature type="domain" description="WCX" evidence="3">
    <location>
        <begin position="249"/>
        <end position="326"/>
    </location>
</feature>
<protein>
    <submittedName>
        <fullName evidence="4">WYL domain-containing protein</fullName>
    </submittedName>
</protein>
<reference evidence="4" key="1">
    <citation type="submission" date="2020-09" db="EMBL/GenBank/DDBJ databases">
        <title>Pelagicoccus enzymogenes sp. nov. with an EPS production, isolated from marine sediment.</title>
        <authorList>
            <person name="Feng X."/>
        </authorList>
    </citation>
    <scope>NUCLEOTIDE SEQUENCE</scope>
    <source>
        <strain evidence="4">NFK12</strain>
    </source>
</reference>
<dbReference type="RefSeq" id="WP_191617427.1">
    <property type="nucleotide sequence ID" value="NZ_JARXHZ010000004.1"/>
</dbReference>
<dbReference type="InterPro" id="IPR026881">
    <property type="entry name" value="WYL_dom"/>
</dbReference>
<dbReference type="InterPro" id="IPR036388">
    <property type="entry name" value="WH-like_DNA-bd_sf"/>
</dbReference>
<accession>A0A927F8A6</accession>
<gene>
    <name evidence="4" type="ORF">IEN85_12510</name>
</gene>
<evidence type="ECO:0000259" key="1">
    <source>
        <dbReference type="Pfam" id="PF08279"/>
    </source>
</evidence>
<evidence type="ECO:0000313" key="5">
    <source>
        <dbReference type="Proteomes" id="UP000622317"/>
    </source>
</evidence>
<feature type="domain" description="Helix-turn-helix type 11" evidence="1">
    <location>
        <begin position="17"/>
        <end position="71"/>
    </location>
</feature>
<dbReference type="PANTHER" id="PTHR34580">
    <property type="match status" value="1"/>
</dbReference>
<sequence length="331" mass="37415">MANDPKIHSLKRPAIERMLRIHQELKRGLYPNCSTLARELEVSTKTIARDMDFIRDRMLLPVEYHPSKHGYYYTREVESLPTIDISEGELLALSIAQKAMDHYRGTPFEKPLSNALNKLAASLPDTITANLTALSDTISFRHGSTSQIEDSLLNTFTRSALDKIEVSFDYRKLGAKSPERRTLQAYHITNFLGKWYAIGLDTSRNAIRTFLLSRANDAKLNGNAFSVPESFSAEDYLGSSFGIYSPEGKHRVKIKFLNPISEYISENIWHPSQTVEYHQDGSITVSFNLGSLVEVSSWILSWGENAIALSPKALRSQLRDTVSKIASHYRE</sequence>
<dbReference type="Gene3D" id="1.10.10.10">
    <property type="entry name" value="Winged helix-like DNA-binding domain superfamily/Winged helix DNA-binding domain"/>
    <property type="match status" value="1"/>
</dbReference>
<dbReference type="InterPro" id="IPR051534">
    <property type="entry name" value="CBASS_pafABC_assoc_protein"/>
</dbReference>
<dbReference type="Pfam" id="PF25583">
    <property type="entry name" value="WCX"/>
    <property type="match status" value="1"/>
</dbReference>
<dbReference type="PANTHER" id="PTHR34580:SF9">
    <property type="entry name" value="SLL5097 PROTEIN"/>
    <property type="match status" value="1"/>
</dbReference>
<dbReference type="InterPro" id="IPR013196">
    <property type="entry name" value="HTH_11"/>
</dbReference>
<comment type="caution">
    <text evidence="4">The sequence shown here is derived from an EMBL/GenBank/DDBJ whole genome shotgun (WGS) entry which is preliminary data.</text>
</comment>
<evidence type="ECO:0000259" key="2">
    <source>
        <dbReference type="Pfam" id="PF13280"/>
    </source>
</evidence>
<dbReference type="Pfam" id="PF08279">
    <property type="entry name" value="HTH_11"/>
    <property type="match status" value="1"/>
</dbReference>
<evidence type="ECO:0000259" key="3">
    <source>
        <dbReference type="Pfam" id="PF25583"/>
    </source>
</evidence>
<feature type="domain" description="WYL" evidence="2">
    <location>
        <begin position="152"/>
        <end position="219"/>
    </location>
</feature>
<name>A0A927F8A6_9BACT</name>